<name>A0ABD2BBI7_VESMC</name>
<keyword evidence="3" id="KW-1185">Reference proteome</keyword>
<feature type="region of interest" description="Disordered" evidence="1">
    <location>
        <begin position="228"/>
        <end position="259"/>
    </location>
</feature>
<dbReference type="EMBL" id="JAYRBN010000091">
    <property type="protein sequence ID" value="KAL2730108.1"/>
    <property type="molecule type" value="Genomic_DNA"/>
</dbReference>
<proteinExistence type="predicted"/>
<feature type="compositionally biased region" description="Basic and acidic residues" evidence="1">
    <location>
        <begin position="148"/>
        <end position="166"/>
    </location>
</feature>
<feature type="compositionally biased region" description="Polar residues" evidence="1">
    <location>
        <begin position="236"/>
        <end position="255"/>
    </location>
</feature>
<evidence type="ECO:0000256" key="1">
    <source>
        <dbReference type="SAM" id="MobiDB-lite"/>
    </source>
</evidence>
<feature type="compositionally biased region" description="Low complexity" evidence="1">
    <location>
        <begin position="101"/>
        <end position="115"/>
    </location>
</feature>
<evidence type="ECO:0000313" key="2">
    <source>
        <dbReference type="EMBL" id="KAL2730108.1"/>
    </source>
</evidence>
<comment type="caution">
    <text evidence="2">The sequence shown here is derived from an EMBL/GenBank/DDBJ whole genome shotgun (WGS) entry which is preliminary data.</text>
</comment>
<feature type="region of interest" description="Disordered" evidence="1">
    <location>
        <begin position="98"/>
        <end position="173"/>
    </location>
</feature>
<sequence length="296" mass="33456">MSDRSPLHGIESHWSLRPNVPQIDECLDPERPWYNHTVSRAEFREELLDKGKEETYLSVETSFAWLLQCLHTDRGSRIKDLSLFDFDFNEEDESVRLKGQRALSSSSSPSSLPLRVRARRSTSDNRRFPSSSGRPLGLSRVAAPTVKETQRYPREEAPDRPDETRKGSRLSIHMISRDTKYGVAIVKRIEKKKLSVEDSGSMMKRFGGGVVSIRSRGCVLEVTEMDGNKAIAPPTKSEQTPSSESNGLEQSNINLSKLPRDDREGLRLVKYLYGTSWSLMEPRGGSWLTSKERGLG</sequence>
<dbReference type="Proteomes" id="UP001607303">
    <property type="component" value="Unassembled WGS sequence"/>
</dbReference>
<gene>
    <name evidence="2" type="ORF">V1477_015919</name>
</gene>
<accession>A0ABD2BBI7</accession>
<protein>
    <submittedName>
        <fullName evidence="2">Uncharacterized protein</fullName>
    </submittedName>
</protein>
<reference evidence="2 3" key="1">
    <citation type="journal article" date="2024" name="Ann. Entomol. Soc. Am.">
        <title>Genomic analyses of the southern and eastern yellowjacket wasps (Hymenoptera: Vespidae) reveal evolutionary signatures of social life.</title>
        <authorList>
            <person name="Catto M.A."/>
            <person name="Caine P.B."/>
            <person name="Orr S.E."/>
            <person name="Hunt B.G."/>
            <person name="Goodisman M.A.D."/>
        </authorList>
    </citation>
    <scope>NUCLEOTIDE SEQUENCE [LARGE SCALE GENOMIC DNA]</scope>
    <source>
        <strain evidence="2">232</strain>
        <tissue evidence="2">Head and thorax</tissue>
    </source>
</reference>
<evidence type="ECO:0000313" key="3">
    <source>
        <dbReference type="Proteomes" id="UP001607303"/>
    </source>
</evidence>
<dbReference type="AlphaFoldDB" id="A0ABD2BBI7"/>
<organism evidence="2 3">
    <name type="scientific">Vespula maculifrons</name>
    <name type="common">Eastern yellow jacket</name>
    <name type="synonym">Wasp</name>
    <dbReference type="NCBI Taxonomy" id="7453"/>
    <lineage>
        <taxon>Eukaryota</taxon>
        <taxon>Metazoa</taxon>
        <taxon>Ecdysozoa</taxon>
        <taxon>Arthropoda</taxon>
        <taxon>Hexapoda</taxon>
        <taxon>Insecta</taxon>
        <taxon>Pterygota</taxon>
        <taxon>Neoptera</taxon>
        <taxon>Endopterygota</taxon>
        <taxon>Hymenoptera</taxon>
        <taxon>Apocrita</taxon>
        <taxon>Aculeata</taxon>
        <taxon>Vespoidea</taxon>
        <taxon>Vespidae</taxon>
        <taxon>Vespinae</taxon>
        <taxon>Vespula</taxon>
    </lineage>
</organism>